<keyword evidence="4" id="KW-1185">Reference proteome</keyword>
<dbReference type="AlphaFoldDB" id="A0A1X2ICR4"/>
<dbReference type="InterPro" id="IPR029071">
    <property type="entry name" value="Ubiquitin-like_domsf"/>
</dbReference>
<feature type="compositionally biased region" description="Acidic residues" evidence="1">
    <location>
        <begin position="445"/>
        <end position="457"/>
    </location>
</feature>
<feature type="region of interest" description="Disordered" evidence="1">
    <location>
        <begin position="51"/>
        <end position="128"/>
    </location>
</feature>
<feature type="region of interest" description="Disordered" evidence="1">
    <location>
        <begin position="382"/>
        <end position="407"/>
    </location>
</feature>
<dbReference type="Gene3D" id="1.10.8.10">
    <property type="entry name" value="DNA helicase RuvA subunit, C-terminal domain"/>
    <property type="match status" value="1"/>
</dbReference>
<dbReference type="Pfam" id="PF14555">
    <property type="entry name" value="UBA_4"/>
    <property type="match status" value="1"/>
</dbReference>
<dbReference type="GO" id="GO:0043161">
    <property type="term" value="P:proteasome-mediated ubiquitin-dependent protein catabolic process"/>
    <property type="evidence" value="ECO:0007669"/>
    <property type="project" value="TreeGrafter"/>
</dbReference>
<gene>
    <name evidence="3" type="ORF">BCR42DRAFT_418046</name>
</gene>
<dbReference type="CDD" id="cd01767">
    <property type="entry name" value="UBX"/>
    <property type="match status" value="1"/>
</dbReference>
<dbReference type="Pfam" id="PF13899">
    <property type="entry name" value="Thioredoxin_7"/>
    <property type="match status" value="1"/>
</dbReference>
<organism evidence="3 4">
    <name type="scientific">Absidia repens</name>
    <dbReference type="NCBI Taxonomy" id="90262"/>
    <lineage>
        <taxon>Eukaryota</taxon>
        <taxon>Fungi</taxon>
        <taxon>Fungi incertae sedis</taxon>
        <taxon>Mucoromycota</taxon>
        <taxon>Mucoromycotina</taxon>
        <taxon>Mucoromycetes</taxon>
        <taxon>Mucorales</taxon>
        <taxon>Cunninghamellaceae</taxon>
        <taxon>Absidia</taxon>
    </lineage>
</organism>
<dbReference type="Proteomes" id="UP000193560">
    <property type="component" value="Unassembled WGS sequence"/>
</dbReference>
<feature type="compositionally biased region" description="Polar residues" evidence="1">
    <location>
        <begin position="422"/>
        <end position="443"/>
    </location>
</feature>
<dbReference type="InterPro" id="IPR001012">
    <property type="entry name" value="UBX_dom"/>
</dbReference>
<feature type="region of interest" description="Disordered" evidence="1">
    <location>
        <begin position="197"/>
        <end position="249"/>
    </location>
</feature>
<dbReference type="OrthoDB" id="270602at2759"/>
<evidence type="ECO:0000256" key="1">
    <source>
        <dbReference type="SAM" id="MobiDB-lite"/>
    </source>
</evidence>
<name>A0A1X2ICR4_9FUNG</name>
<evidence type="ECO:0000313" key="3">
    <source>
        <dbReference type="EMBL" id="ORZ14100.1"/>
    </source>
</evidence>
<comment type="caution">
    <text evidence="3">The sequence shown here is derived from an EMBL/GenBank/DDBJ whole genome shotgun (WGS) entry which is preliminary data.</text>
</comment>
<dbReference type="PROSITE" id="PS50033">
    <property type="entry name" value="UBX"/>
    <property type="match status" value="1"/>
</dbReference>
<dbReference type="GO" id="GO:0043130">
    <property type="term" value="F:ubiquitin binding"/>
    <property type="evidence" value="ECO:0007669"/>
    <property type="project" value="TreeGrafter"/>
</dbReference>
<dbReference type="InterPro" id="IPR050730">
    <property type="entry name" value="UBX_domain-protein"/>
</dbReference>
<dbReference type="SUPFAM" id="SSF52833">
    <property type="entry name" value="Thioredoxin-like"/>
    <property type="match status" value="1"/>
</dbReference>
<accession>A0A1X2ICR4</accession>
<dbReference type="Gene3D" id="3.40.30.10">
    <property type="entry name" value="Glutaredoxin"/>
    <property type="match status" value="1"/>
</dbReference>
<sequence>MENDTDSDIANFCAITSATPQVARDYLQVSDNNLEMAITLYLENGGNTLTSSMQDTTTTTTTSAPAANLSTDNITENNSPGNEVMSDEALARQLQDQEESRRRPAQQQSNEVRAPIAPRTEILTGAGGGDGSLFDMSMNYGGGGAMEGLWGLGGAGGRGRRQQQQNDRPSIFNQGDSSSMMTNSPINIVRSAAIAAGAGGSHSNSSSNSNNSSRSSSRHSPLSASPTGGGTYHNDDGGGGDGSGSGSITSSARAKRLADLFRPPFDIMFRGGFEEARAAAREQNKWLLVNVQDPTEFACQVLNRDLWSDSFVKDIVRESFVFLQYGNETADGKRYLTLYPISHYPHVAIIDSRTGERIKFWEKQLEPTDFMMEVTEFLEQHSPEAAKSDTMNKSKKPKNQLSEMSEEEQLNAAIAASLNSSQEANTSLDGSTKNESPTTNNSMELDGDDDNDDEDEPTASSSVLDSILPVKRQETTDIANSTRIQFRMADGSRVIRRFLKSDPVRYLFEFIKSHVPETQDQAFELVFNRQQLIDILDQGIQEAGLQNAAVNVQFA</sequence>
<dbReference type="PANTHER" id="PTHR23322">
    <property type="entry name" value="FAS-ASSOCIATED PROTEIN"/>
    <property type="match status" value="1"/>
</dbReference>
<feature type="compositionally biased region" description="Basic and acidic residues" evidence="1">
    <location>
        <begin position="382"/>
        <end position="392"/>
    </location>
</feature>
<feature type="region of interest" description="Disordered" evidence="1">
    <location>
        <begin position="151"/>
        <end position="183"/>
    </location>
</feature>
<dbReference type="SUPFAM" id="SSF54236">
    <property type="entry name" value="Ubiquitin-like"/>
    <property type="match status" value="1"/>
</dbReference>
<feature type="region of interest" description="Disordered" evidence="1">
    <location>
        <begin position="420"/>
        <end position="466"/>
    </location>
</feature>
<dbReference type="GO" id="GO:0005634">
    <property type="term" value="C:nucleus"/>
    <property type="evidence" value="ECO:0007669"/>
    <property type="project" value="TreeGrafter"/>
</dbReference>
<dbReference type="PANTHER" id="PTHR23322:SF6">
    <property type="entry name" value="UBX DOMAIN-CONTAINING PROTEIN 7"/>
    <property type="match status" value="1"/>
</dbReference>
<proteinExistence type="predicted"/>
<dbReference type="SUPFAM" id="SSF46934">
    <property type="entry name" value="UBA-like"/>
    <property type="match status" value="1"/>
</dbReference>
<feature type="compositionally biased region" description="Polar residues" evidence="1">
    <location>
        <begin position="63"/>
        <end position="81"/>
    </location>
</feature>
<protein>
    <recommendedName>
        <fullName evidence="2">UBX domain-containing protein</fullName>
    </recommendedName>
</protein>
<dbReference type="CDD" id="cd02958">
    <property type="entry name" value="UAS"/>
    <property type="match status" value="1"/>
</dbReference>
<dbReference type="InterPro" id="IPR009060">
    <property type="entry name" value="UBA-like_sf"/>
</dbReference>
<evidence type="ECO:0000259" key="2">
    <source>
        <dbReference type="PROSITE" id="PS50033"/>
    </source>
</evidence>
<evidence type="ECO:0000313" key="4">
    <source>
        <dbReference type="Proteomes" id="UP000193560"/>
    </source>
</evidence>
<reference evidence="3 4" key="1">
    <citation type="submission" date="2016-07" db="EMBL/GenBank/DDBJ databases">
        <title>Pervasive Adenine N6-methylation of Active Genes in Fungi.</title>
        <authorList>
            <consortium name="DOE Joint Genome Institute"/>
            <person name="Mondo S.J."/>
            <person name="Dannebaum R.O."/>
            <person name="Kuo R.C."/>
            <person name="Labutti K."/>
            <person name="Haridas S."/>
            <person name="Kuo A."/>
            <person name="Salamov A."/>
            <person name="Ahrendt S.R."/>
            <person name="Lipzen A."/>
            <person name="Sullivan W."/>
            <person name="Andreopoulos W.B."/>
            <person name="Clum A."/>
            <person name="Lindquist E."/>
            <person name="Daum C."/>
            <person name="Ramamoorthy G.K."/>
            <person name="Gryganskyi A."/>
            <person name="Culley D."/>
            <person name="Magnuson J.K."/>
            <person name="James T.Y."/>
            <person name="O'Malley M.A."/>
            <person name="Stajich J.E."/>
            <person name="Spatafora J.W."/>
            <person name="Visel A."/>
            <person name="Grigoriev I.V."/>
        </authorList>
    </citation>
    <scope>NUCLEOTIDE SEQUENCE [LARGE SCALE GENOMIC DNA]</scope>
    <source>
        <strain evidence="3 4">NRRL 1336</strain>
    </source>
</reference>
<dbReference type="Pfam" id="PF00789">
    <property type="entry name" value="UBX"/>
    <property type="match status" value="1"/>
</dbReference>
<dbReference type="EMBL" id="MCGE01000015">
    <property type="protein sequence ID" value="ORZ14100.1"/>
    <property type="molecule type" value="Genomic_DNA"/>
</dbReference>
<feature type="compositionally biased region" description="Polar residues" evidence="1">
    <location>
        <begin position="162"/>
        <end position="183"/>
    </location>
</feature>
<feature type="domain" description="UBX" evidence="2">
    <location>
        <begin position="477"/>
        <end position="553"/>
    </location>
</feature>
<dbReference type="STRING" id="90262.A0A1X2ICR4"/>
<dbReference type="InterPro" id="IPR006577">
    <property type="entry name" value="UAS"/>
</dbReference>
<feature type="compositionally biased region" description="Low complexity" evidence="1">
    <location>
        <begin position="197"/>
        <end position="225"/>
    </location>
</feature>
<dbReference type="Gene3D" id="3.10.20.90">
    <property type="entry name" value="Phosphatidylinositol 3-kinase Catalytic Subunit, Chain A, domain 1"/>
    <property type="match status" value="1"/>
</dbReference>
<feature type="compositionally biased region" description="Gly residues" evidence="1">
    <location>
        <begin position="227"/>
        <end position="245"/>
    </location>
</feature>
<dbReference type="InterPro" id="IPR036249">
    <property type="entry name" value="Thioredoxin-like_sf"/>
</dbReference>
<dbReference type="SMART" id="SM00594">
    <property type="entry name" value="UAS"/>
    <property type="match status" value="1"/>
</dbReference>